<keyword evidence="1" id="KW-1133">Transmembrane helix</keyword>
<accession>A0A1Y0B269</accession>
<evidence type="ECO:0000313" key="2">
    <source>
        <dbReference type="EMBL" id="ART31481.1"/>
    </source>
</evidence>
<organism evidence="2">
    <name type="scientific">Utricularia reniformis</name>
    <dbReference type="NCBI Taxonomy" id="192314"/>
    <lineage>
        <taxon>Eukaryota</taxon>
        <taxon>Viridiplantae</taxon>
        <taxon>Streptophyta</taxon>
        <taxon>Embryophyta</taxon>
        <taxon>Tracheophyta</taxon>
        <taxon>Spermatophyta</taxon>
        <taxon>Magnoliopsida</taxon>
        <taxon>eudicotyledons</taxon>
        <taxon>Gunneridae</taxon>
        <taxon>Pentapetalae</taxon>
        <taxon>asterids</taxon>
        <taxon>lamiids</taxon>
        <taxon>Lamiales</taxon>
        <taxon>Lentibulariaceae</taxon>
        <taxon>Utricularia</taxon>
    </lineage>
</organism>
<gene>
    <name evidence="2" type="ORF">AEK19_MT1276</name>
</gene>
<keyword evidence="2" id="KW-0496">Mitochondrion</keyword>
<dbReference type="AlphaFoldDB" id="A0A1Y0B269"/>
<keyword evidence="1" id="KW-0812">Transmembrane</keyword>
<geneLocation type="mitochondrion" evidence="2"/>
<reference evidence="2" key="1">
    <citation type="submission" date="2017-03" db="EMBL/GenBank/DDBJ databases">
        <title>The mitochondrial genome of the carnivorous plant Utricularia reniformis (Lentibulariaceae): structure, comparative analysis and evolutionary landmarks.</title>
        <authorList>
            <person name="Silva S.R."/>
            <person name="Alvarenga D.O."/>
            <person name="Michael T.P."/>
            <person name="Miranda V.F.O."/>
            <person name="Varani A.M."/>
        </authorList>
    </citation>
    <scope>NUCLEOTIDE SEQUENCE</scope>
</reference>
<proteinExistence type="predicted"/>
<dbReference type="EMBL" id="KY774314">
    <property type="protein sequence ID" value="ART31481.1"/>
    <property type="molecule type" value="Genomic_DNA"/>
</dbReference>
<sequence length="80" mass="8807">MKSPKCFQSASRMSGEVVQSEIRVYTPCPSFGTVVESWAPFLSIYHPVLSFQLLLVSLLFGSVLSLIGCPFPFVCRLSSC</sequence>
<protein>
    <submittedName>
        <fullName evidence="2">Uncharacterized protein</fullName>
    </submittedName>
</protein>
<evidence type="ECO:0000256" key="1">
    <source>
        <dbReference type="SAM" id="Phobius"/>
    </source>
</evidence>
<keyword evidence="1" id="KW-0472">Membrane</keyword>
<name>A0A1Y0B269_9LAMI</name>
<feature type="transmembrane region" description="Helical" evidence="1">
    <location>
        <begin position="51"/>
        <end position="75"/>
    </location>
</feature>